<dbReference type="GO" id="GO:0007165">
    <property type="term" value="P:signal transduction"/>
    <property type="evidence" value="ECO:0007669"/>
    <property type="project" value="UniProtKB-KW"/>
</dbReference>
<comment type="similarity">
    <text evidence="8">Belongs to the methyl-accepting chemotaxis (MCP) protein family.</text>
</comment>
<accession>A0A1G8SFG5</accession>
<evidence type="ECO:0000256" key="11">
    <source>
        <dbReference type="SAM" id="Phobius"/>
    </source>
</evidence>
<dbReference type="Pfam" id="PF00015">
    <property type="entry name" value="MCPsignal"/>
    <property type="match status" value="1"/>
</dbReference>
<evidence type="ECO:0000256" key="4">
    <source>
        <dbReference type="ARBA" id="ARBA00022692"/>
    </source>
</evidence>
<keyword evidence="3" id="KW-0145">Chemotaxis</keyword>
<keyword evidence="7 9" id="KW-0807">Transducer</keyword>
<feature type="domain" description="Methyl-accepting transducer" evidence="13">
    <location>
        <begin position="351"/>
        <end position="587"/>
    </location>
</feature>
<keyword evidence="5 11" id="KW-1133">Transmembrane helix</keyword>
<protein>
    <submittedName>
        <fullName evidence="15">Methyl-accepting chemotaxis sensory transducer with Cache sensor</fullName>
    </submittedName>
</protein>
<dbReference type="InterPro" id="IPR003660">
    <property type="entry name" value="HAMP_dom"/>
</dbReference>
<evidence type="ECO:0000313" key="15">
    <source>
        <dbReference type="EMBL" id="SDJ27941.1"/>
    </source>
</evidence>
<feature type="chain" id="PRO_5011563415" evidence="12">
    <location>
        <begin position="21"/>
        <end position="623"/>
    </location>
</feature>
<dbReference type="PROSITE" id="PS50111">
    <property type="entry name" value="CHEMOTAXIS_TRANSDUC_2"/>
    <property type="match status" value="1"/>
</dbReference>
<keyword evidence="2" id="KW-1003">Cell membrane</keyword>
<dbReference type="SUPFAM" id="SSF58104">
    <property type="entry name" value="Methyl-accepting chemotaxis protein (MCP) signaling domain"/>
    <property type="match status" value="1"/>
</dbReference>
<dbReference type="Proteomes" id="UP000199527">
    <property type="component" value="Unassembled WGS sequence"/>
</dbReference>
<dbReference type="Gene3D" id="1.10.287.950">
    <property type="entry name" value="Methyl-accepting chemotaxis protein"/>
    <property type="match status" value="1"/>
</dbReference>
<dbReference type="GO" id="GO:0005886">
    <property type="term" value="C:plasma membrane"/>
    <property type="evidence" value="ECO:0007669"/>
    <property type="project" value="UniProtKB-SubCell"/>
</dbReference>
<feature type="signal peptide" evidence="12">
    <location>
        <begin position="1"/>
        <end position="20"/>
    </location>
</feature>
<evidence type="ECO:0000256" key="8">
    <source>
        <dbReference type="ARBA" id="ARBA00029447"/>
    </source>
</evidence>
<keyword evidence="16" id="KW-1185">Reference proteome</keyword>
<dbReference type="Gene3D" id="3.30.450.20">
    <property type="entry name" value="PAS domain"/>
    <property type="match status" value="2"/>
</dbReference>
<dbReference type="Pfam" id="PF02743">
    <property type="entry name" value="dCache_1"/>
    <property type="match status" value="1"/>
</dbReference>
<dbReference type="SUPFAM" id="SSF103190">
    <property type="entry name" value="Sensory domain-like"/>
    <property type="match status" value="1"/>
</dbReference>
<dbReference type="CDD" id="cd06225">
    <property type="entry name" value="HAMP"/>
    <property type="match status" value="1"/>
</dbReference>
<evidence type="ECO:0000256" key="7">
    <source>
        <dbReference type="ARBA" id="ARBA00023224"/>
    </source>
</evidence>
<dbReference type="SMART" id="SM00304">
    <property type="entry name" value="HAMP"/>
    <property type="match status" value="2"/>
</dbReference>
<dbReference type="InterPro" id="IPR033479">
    <property type="entry name" value="dCache_1"/>
</dbReference>
<dbReference type="InterPro" id="IPR029151">
    <property type="entry name" value="Sensor-like_sf"/>
</dbReference>
<dbReference type="FunFam" id="1.10.287.950:FF:000001">
    <property type="entry name" value="Methyl-accepting chemotaxis sensory transducer"/>
    <property type="match status" value="1"/>
</dbReference>
<dbReference type="CDD" id="cd12913">
    <property type="entry name" value="PDC1_MCP_like"/>
    <property type="match status" value="1"/>
</dbReference>
<dbReference type="GO" id="GO:0006935">
    <property type="term" value="P:chemotaxis"/>
    <property type="evidence" value="ECO:0007669"/>
    <property type="project" value="UniProtKB-KW"/>
</dbReference>
<dbReference type="CDD" id="cd12912">
    <property type="entry name" value="PDC2_MCP_like"/>
    <property type="match status" value="1"/>
</dbReference>
<organism evidence="15 16">
    <name type="scientific">Ferrimonas sediminum</name>
    <dbReference type="NCBI Taxonomy" id="718193"/>
    <lineage>
        <taxon>Bacteria</taxon>
        <taxon>Pseudomonadati</taxon>
        <taxon>Pseudomonadota</taxon>
        <taxon>Gammaproteobacteria</taxon>
        <taxon>Alteromonadales</taxon>
        <taxon>Ferrimonadaceae</taxon>
        <taxon>Ferrimonas</taxon>
    </lineage>
</organism>
<dbReference type="OrthoDB" id="2489132at2"/>
<name>A0A1G8SFG5_9GAMM</name>
<keyword evidence="4 11" id="KW-0812">Transmembrane</keyword>
<dbReference type="EMBL" id="FNEM01000006">
    <property type="protein sequence ID" value="SDJ27941.1"/>
    <property type="molecule type" value="Genomic_DNA"/>
</dbReference>
<dbReference type="RefSeq" id="WP_090365059.1">
    <property type="nucleotide sequence ID" value="NZ_FNEM01000006.1"/>
</dbReference>
<dbReference type="CDD" id="cd11386">
    <property type="entry name" value="MCP_signal"/>
    <property type="match status" value="1"/>
</dbReference>
<dbReference type="PANTHER" id="PTHR32089">
    <property type="entry name" value="METHYL-ACCEPTING CHEMOTAXIS PROTEIN MCPB"/>
    <property type="match status" value="1"/>
</dbReference>
<dbReference type="PANTHER" id="PTHR32089:SF117">
    <property type="entry name" value="METHYL ACCEPTING SENSORY TRANSDUCER WITH CACHE_1 SMALL MOLECULE BINDING DOMAIN"/>
    <property type="match status" value="1"/>
</dbReference>
<feature type="transmembrane region" description="Helical" evidence="11">
    <location>
        <begin position="272"/>
        <end position="295"/>
    </location>
</feature>
<dbReference type="AlphaFoldDB" id="A0A1G8SFG5"/>
<evidence type="ECO:0000256" key="12">
    <source>
        <dbReference type="SAM" id="SignalP"/>
    </source>
</evidence>
<keyword evidence="12" id="KW-0732">Signal</keyword>
<gene>
    <name evidence="15" type="ORF">SAMN04488540_106167</name>
</gene>
<evidence type="ECO:0000259" key="14">
    <source>
        <dbReference type="PROSITE" id="PS50885"/>
    </source>
</evidence>
<sequence length="623" mass="67726">MKFKTKIVLASCVIMMLALSTLSIQQYFTVKNTISSLTANSVDELCRNVASAIEKEMALKGETARYMMSLIEDDPSDASINRIFTKTAIKEGFLLAGIGFEDDGSLLDNDPNWVVPAGYDARKRPWYKETKANNRLTFTQPYQDTMTNETLVSITVPMQQQGRFSGVMFLDLSLSKLSATINNINLFDAGYLFLLNRDNLFISHPDETLNGTPATARFGDQIDFSSNEQSVDIDGRTHLLRFITMPTLGWTLGVDLDAEVIEAAESKVKSDAILYSLMALLVAVIALTMLMNLLMKPLDRLNEAMAEISTGEGDLTQRLATDSEPEFADVAAHFNGFSDKLCRLIAEVKTLANTLTDTSTNNAGDARQSKTAIDTQLRELEQLATAMNEMASTSMEVANHAQEAAAAVQDADLSVVQGVDTVADTAGAIDNLSEQIEQAVQVVGHVSEATANIESILAVINGIADQTNLLALNAAIEAARAGEQGRGFAVVADEVRTLASRTQQSTSEIRSMIDQLQEGATSAVEVMEQSKQVAQATVQTSAQSNDALGRIRDAIKRITDMNLQIASAAEEQSLVAEDINRSTLNIKDLSNQISELAESQEQGSNRQLHDANKQEQLLGQFKV</sequence>
<feature type="domain" description="HAMP" evidence="14">
    <location>
        <begin position="292"/>
        <end position="346"/>
    </location>
</feature>
<evidence type="ECO:0000256" key="5">
    <source>
        <dbReference type="ARBA" id="ARBA00022989"/>
    </source>
</evidence>
<evidence type="ECO:0000313" key="16">
    <source>
        <dbReference type="Proteomes" id="UP000199527"/>
    </source>
</evidence>
<keyword evidence="6 11" id="KW-0472">Membrane</keyword>
<evidence type="ECO:0000256" key="10">
    <source>
        <dbReference type="SAM" id="Coils"/>
    </source>
</evidence>
<evidence type="ECO:0000256" key="3">
    <source>
        <dbReference type="ARBA" id="ARBA00022500"/>
    </source>
</evidence>
<evidence type="ECO:0000256" key="6">
    <source>
        <dbReference type="ARBA" id="ARBA00023136"/>
    </source>
</evidence>
<evidence type="ECO:0000259" key="13">
    <source>
        <dbReference type="PROSITE" id="PS50111"/>
    </source>
</evidence>
<comment type="subcellular location">
    <subcellularLocation>
        <location evidence="1">Cell membrane</location>
        <topology evidence="1">Multi-pass membrane protein</topology>
    </subcellularLocation>
</comment>
<evidence type="ECO:0000256" key="9">
    <source>
        <dbReference type="PROSITE-ProRule" id="PRU00284"/>
    </source>
</evidence>
<evidence type="ECO:0000256" key="1">
    <source>
        <dbReference type="ARBA" id="ARBA00004651"/>
    </source>
</evidence>
<dbReference type="InterPro" id="IPR004089">
    <property type="entry name" value="MCPsignal_dom"/>
</dbReference>
<reference evidence="16" key="1">
    <citation type="submission" date="2016-10" db="EMBL/GenBank/DDBJ databases">
        <authorList>
            <person name="Varghese N."/>
            <person name="Submissions S."/>
        </authorList>
    </citation>
    <scope>NUCLEOTIDE SEQUENCE [LARGE SCALE GENOMIC DNA]</scope>
    <source>
        <strain evidence="16">DSM 23317</strain>
    </source>
</reference>
<feature type="coiled-coil region" evidence="10">
    <location>
        <begin position="551"/>
        <end position="599"/>
    </location>
</feature>
<dbReference type="Pfam" id="PF00672">
    <property type="entry name" value="HAMP"/>
    <property type="match status" value="1"/>
</dbReference>
<dbReference type="SMART" id="SM00283">
    <property type="entry name" value="MA"/>
    <property type="match status" value="1"/>
</dbReference>
<keyword evidence="10" id="KW-0175">Coiled coil</keyword>
<proteinExistence type="inferred from homology"/>
<dbReference type="PROSITE" id="PS50885">
    <property type="entry name" value="HAMP"/>
    <property type="match status" value="1"/>
</dbReference>
<evidence type="ECO:0000256" key="2">
    <source>
        <dbReference type="ARBA" id="ARBA00022475"/>
    </source>
</evidence>